<gene>
    <name evidence="2" type="ORF">G9C98_001585</name>
</gene>
<protein>
    <submittedName>
        <fullName evidence="2">Uncharacterized protein</fullName>
    </submittedName>
</protein>
<dbReference type="EMBL" id="JAAOIC020000064">
    <property type="protein sequence ID" value="KAG8035095.1"/>
    <property type="molecule type" value="Genomic_DNA"/>
</dbReference>
<feature type="compositionally biased region" description="Acidic residues" evidence="1">
    <location>
        <begin position="143"/>
        <end position="152"/>
    </location>
</feature>
<reference evidence="2" key="1">
    <citation type="submission" date="2020-03" db="EMBL/GenBank/DDBJ databases">
        <authorList>
            <person name="Chebbi M.A."/>
            <person name="Drezen J.M."/>
        </authorList>
    </citation>
    <scope>NUCLEOTIDE SEQUENCE</scope>
    <source>
        <tissue evidence="2">Whole body</tissue>
    </source>
</reference>
<reference evidence="2" key="2">
    <citation type="submission" date="2021-04" db="EMBL/GenBank/DDBJ databases">
        <title>Genome-wide patterns of bracovirus chromosomal integration into multiple host tissues during parasitism.</title>
        <authorList>
            <person name="Chebbi M.A.C."/>
        </authorList>
    </citation>
    <scope>NUCLEOTIDE SEQUENCE</scope>
    <source>
        <tissue evidence="2">Whole body</tissue>
    </source>
</reference>
<dbReference type="AlphaFoldDB" id="A0A8J5QVR9"/>
<dbReference type="OrthoDB" id="7669471at2759"/>
<keyword evidence="3" id="KW-1185">Reference proteome</keyword>
<evidence type="ECO:0000313" key="2">
    <source>
        <dbReference type="EMBL" id="KAG8035095.1"/>
    </source>
</evidence>
<comment type="caution">
    <text evidence="2">The sequence shown here is derived from an EMBL/GenBank/DDBJ whole genome shotgun (WGS) entry which is preliminary data.</text>
</comment>
<dbReference type="Proteomes" id="UP000729913">
    <property type="component" value="Unassembled WGS sequence"/>
</dbReference>
<evidence type="ECO:0000313" key="3">
    <source>
        <dbReference type="Proteomes" id="UP000729913"/>
    </source>
</evidence>
<accession>A0A8J5QVR9</accession>
<organism evidence="2 3">
    <name type="scientific">Cotesia typhae</name>
    <dbReference type="NCBI Taxonomy" id="2053667"/>
    <lineage>
        <taxon>Eukaryota</taxon>
        <taxon>Metazoa</taxon>
        <taxon>Ecdysozoa</taxon>
        <taxon>Arthropoda</taxon>
        <taxon>Hexapoda</taxon>
        <taxon>Insecta</taxon>
        <taxon>Pterygota</taxon>
        <taxon>Neoptera</taxon>
        <taxon>Endopterygota</taxon>
        <taxon>Hymenoptera</taxon>
        <taxon>Apocrita</taxon>
        <taxon>Ichneumonoidea</taxon>
        <taxon>Braconidae</taxon>
        <taxon>Microgastrinae</taxon>
        <taxon>Cotesia</taxon>
    </lineage>
</organism>
<proteinExistence type="predicted"/>
<name>A0A8J5QVR9_9HYME</name>
<sequence>MSKGYALIYWVNSKNTDTVKLATIPKKCRQDGAVIALKWKNTVTGVSERKVAKILKIARDKHELNNLTVDTSTGILLEKPTQSPHPSLIISRSDLLYAAKKAAKIKIAKQKDFDCNKTQRNNKNYTSAVFTALSGDDTSSSDSSDDDNQSDNEDNRQCEEDDVAEQVKNLLQTVTVENLNFLKRLVGVMEKVCEARVPVKQEKKPSVQEIINQEKENIHSSLGSFLPPMTINAISHRNPDLSDWKKLTTDILVEIYGKELAFLSAKGRRGARGIDPNVYRSVYDLINMRLGWILPSKDFVRHVNKVCSNRKKYARKAPTGTSTSQEVVSEEDPIATLEQGDFDHHHEIQYPDSNFCTIQISETYSQADL</sequence>
<feature type="region of interest" description="Disordered" evidence="1">
    <location>
        <begin position="133"/>
        <end position="160"/>
    </location>
</feature>
<evidence type="ECO:0000256" key="1">
    <source>
        <dbReference type="SAM" id="MobiDB-lite"/>
    </source>
</evidence>